<dbReference type="RefSeq" id="WP_069318973.1">
    <property type="nucleotide sequence ID" value="NZ_MDDS01000005.1"/>
</dbReference>
<evidence type="ECO:0000256" key="1">
    <source>
        <dbReference type="SAM" id="MobiDB-lite"/>
    </source>
</evidence>
<dbReference type="AlphaFoldDB" id="A0A1E3M0D6"/>
<comment type="caution">
    <text evidence="2">The sequence shown here is derived from an EMBL/GenBank/DDBJ whole genome shotgun (WGS) entry which is preliminary data.</text>
</comment>
<keyword evidence="3" id="KW-1185">Reference proteome</keyword>
<dbReference type="STRING" id="1888892.BFL28_10420"/>
<proteinExistence type="predicted"/>
<sequence>MTDRGREAHQQAGIASAEVGVVLLDGPDGVAIAMTPDAAEATGHSLIAAADEARGQSTQTPSISV</sequence>
<feature type="region of interest" description="Disordered" evidence="1">
    <location>
        <begin position="45"/>
        <end position="65"/>
    </location>
</feature>
<dbReference type="EMBL" id="MDDS01000005">
    <property type="protein sequence ID" value="ODP39472.1"/>
    <property type="molecule type" value="Genomic_DNA"/>
</dbReference>
<dbReference type="OrthoDB" id="7452167at2"/>
<accession>A0A1E3M0D6</accession>
<evidence type="ECO:0000313" key="3">
    <source>
        <dbReference type="Proteomes" id="UP000094487"/>
    </source>
</evidence>
<name>A0A1E3M0D6_9SPHN</name>
<feature type="compositionally biased region" description="Polar residues" evidence="1">
    <location>
        <begin position="55"/>
        <end position="65"/>
    </location>
</feature>
<protein>
    <submittedName>
        <fullName evidence="2">Uncharacterized protein</fullName>
    </submittedName>
</protein>
<organism evidence="2 3">
    <name type="scientific">Sphingomonas turrisvirgatae</name>
    <dbReference type="NCBI Taxonomy" id="1888892"/>
    <lineage>
        <taxon>Bacteria</taxon>
        <taxon>Pseudomonadati</taxon>
        <taxon>Pseudomonadota</taxon>
        <taxon>Alphaproteobacteria</taxon>
        <taxon>Sphingomonadales</taxon>
        <taxon>Sphingomonadaceae</taxon>
        <taxon>Sphingomonas</taxon>
    </lineage>
</organism>
<gene>
    <name evidence="2" type="ORF">BFL28_10420</name>
</gene>
<evidence type="ECO:0000313" key="2">
    <source>
        <dbReference type="EMBL" id="ODP39472.1"/>
    </source>
</evidence>
<dbReference type="Proteomes" id="UP000094487">
    <property type="component" value="Unassembled WGS sequence"/>
</dbReference>
<reference evidence="2 3" key="1">
    <citation type="submission" date="2016-08" db="EMBL/GenBank/DDBJ databases">
        <title>Draft genome of the agarase producing Sphingomonas sp. MCT13.</title>
        <authorList>
            <person name="D'Andrea M.M."/>
            <person name="Rossolini G.M."/>
            <person name="Thaller M.C."/>
        </authorList>
    </citation>
    <scope>NUCLEOTIDE SEQUENCE [LARGE SCALE GENOMIC DNA]</scope>
    <source>
        <strain evidence="2 3">MCT13</strain>
    </source>
</reference>